<dbReference type="Proteomes" id="UP000032210">
    <property type="component" value="Unassembled WGS sequence"/>
</dbReference>
<dbReference type="AlphaFoldDB" id="A0A0D0SXM8"/>
<comment type="caution">
    <text evidence="1">The sequence shown here is derived from an EMBL/GenBank/DDBJ whole genome shotgun (WGS) entry which is preliminary data.</text>
</comment>
<accession>A0A0D0SXM8</accession>
<sequence>MPGDGCRNLPQGWDEDFEDRATLGVEVNLSGDKLLAVHQENRRPQETGIQLGVEEIRFGILVLLTGKVLDHIPHAKTQGQCAQLPTPINDRLLHKDPDWPHPGCFFGTDGMQNKNAIPGQFDHIVLAAIFVHVDQAVQAVYDIAHTDSGPFIEAFDTHDQPGMPWAARVGIDPARASGLDQDELRHRHAFGAAGCSPHPPIAEHLTFRHKLLGDCQTVSIKVQVLDQIVGHREHQVIKINGEIVVSAAIEPRFKHEQCIGPHMPDAQAIDRVFEVGGKQQRDRGKGRVRIVQVGSAWRNRPALVCGVNDGKRRIASGAWRLVIVRVQRTVRHEALSWLENTHKRCVGAR</sequence>
<evidence type="ECO:0000313" key="2">
    <source>
        <dbReference type="Proteomes" id="UP000032210"/>
    </source>
</evidence>
<dbReference type="EMBL" id="JXCQ01000143">
    <property type="protein sequence ID" value="KIR13805.1"/>
    <property type="molecule type" value="Genomic_DNA"/>
</dbReference>
<reference evidence="1 2" key="1">
    <citation type="submission" date="2015-01" db="EMBL/GenBank/DDBJ databases">
        <title>Genome sequence of the beneficial rhizobacterium Pseudomonas fluorescens 2-79.</title>
        <authorList>
            <person name="Thuermer A."/>
            <person name="Daniel R."/>
        </authorList>
    </citation>
    <scope>NUCLEOTIDE SEQUENCE [LARGE SCALE GENOMIC DNA]</scope>
    <source>
        <strain evidence="1 2">2-79</strain>
    </source>
</reference>
<organism evidence="1 2">
    <name type="scientific">Pseudomonas fluorescens</name>
    <dbReference type="NCBI Taxonomy" id="294"/>
    <lineage>
        <taxon>Bacteria</taxon>
        <taxon>Pseudomonadati</taxon>
        <taxon>Pseudomonadota</taxon>
        <taxon>Gammaproteobacteria</taxon>
        <taxon>Pseudomonadales</taxon>
        <taxon>Pseudomonadaceae</taxon>
        <taxon>Pseudomonas</taxon>
    </lineage>
</organism>
<protein>
    <submittedName>
        <fullName evidence="1">Uncharacterized protein</fullName>
    </submittedName>
</protein>
<evidence type="ECO:0000313" key="1">
    <source>
        <dbReference type="EMBL" id="KIR13805.1"/>
    </source>
</evidence>
<gene>
    <name evidence="1" type="ORF">PFLU3_57220</name>
</gene>
<name>A0A0D0SXM8_PSEFL</name>
<proteinExistence type="predicted"/>